<evidence type="ECO:0000313" key="2">
    <source>
        <dbReference type="Proteomes" id="UP000215914"/>
    </source>
</evidence>
<dbReference type="EMBL" id="MNCJ02000326">
    <property type="protein sequence ID" value="KAF5782430.1"/>
    <property type="molecule type" value="Genomic_DNA"/>
</dbReference>
<keyword evidence="2" id="KW-1185">Reference proteome</keyword>
<reference evidence="1" key="2">
    <citation type="submission" date="2020-06" db="EMBL/GenBank/DDBJ databases">
        <title>Helianthus annuus Genome sequencing and assembly Release 2.</title>
        <authorList>
            <person name="Gouzy J."/>
            <person name="Langlade N."/>
            <person name="Munos S."/>
        </authorList>
    </citation>
    <scope>NUCLEOTIDE SEQUENCE</scope>
    <source>
        <tissue evidence="1">Leaves</tissue>
    </source>
</reference>
<name>A0A9K3HQQ2_HELAN</name>
<comment type="caution">
    <text evidence="1">The sequence shown here is derived from an EMBL/GenBank/DDBJ whole genome shotgun (WGS) entry which is preliminary data.</text>
</comment>
<dbReference type="Proteomes" id="UP000215914">
    <property type="component" value="Unassembled WGS sequence"/>
</dbReference>
<dbReference type="AlphaFoldDB" id="A0A9K3HQQ2"/>
<gene>
    <name evidence="1" type="ORF">HanXRQr2_Chr11g0495781</name>
</gene>
<evidence type="ECO:0000313" key="1">
    <source>
        <dbReference type="EMBL" id="KAF5782430.1"/>
    </source>
</evidence>
<sequence>MNAYLSSKSAYLLSRLFNFLSVISICETRVPFSVISTDFSSASNRHESSKLFDFCFKTSSLT</sequence>
<protein>
    <submittedName>
        <fullName evidence="1">Uncharacterized protein</fullName>
    </submittedName>
</protein>
<reference evidence="1" key="1">
    <citation type="journal article" date="2017" name="Nature">
        <title>The sunflower genome provides insights into oil metabolism, flowering and Asterid evolution.</title>
        <authorList>
            <person name="Badouin H."/>
            <person name="Gouzy J."/>
            <person name="Grassa C.J."/>
            <person name="Murat F."/>
            <person name="Staton S.E."/>
            <person name="Cottret L."/>
            <person name="Lelandais-Briere C."/>
            <person name="Owens G.L."/>
            <person name="Carrere S."/>
            <person name="Mayjonade B."/>
            <person name="Legrand L."/>
            <person name="Gill N."/>
            <person name="Kane N.C."/>
            <person name="Bowers J.E."/>
            <person name="Hubner S."/>
            <person name="Bellec A."/>
            <person name="Berard A."/>
            <person name="Berges H."/>
            <person name="Blanchet N."/>
            <person name="Boniface M.C."/>
            <person name="Brunel D."/>
            <person name="Catrice O."/>
            <person name="Chaidir N."/>
            <person name="Claudel C."/>
            <person name="Donnadieu C."/>
            <person name="Faraut T."/>
            <person name="Fievet G."/>
            <person name="Helmstetter N."/>
            <person name="King M."/>
            <person name="Knapp S.J."/>
            <person name="Lai Z."/>
            <person name="Le Paslier M.C."/>
            <person name="Lippi Y."/>
            <person name="Lorenzon L."/>
            <person name="Mandel J.R."/>
            <person name="Marage G."/>
            <person name="Marchand G."/>
            <person name="Marquand E."/>
            <person name="Bret-Mestries E."/>
            <person name="Morien E."/>
            <person name="Nambeesan S."/>
            <person name="Nguyen T."/>
            <person name="Pegot-Espagnet P."/>
            <person name="Pouilly N."/>
            <person name="Raftis F."/>
            <person name="Sallet E."/>
            <person name="Schiex T."/>
            <person name="Thomas J."/>
            <person name="Vandecasteele C."/>
            <person name="Vares D."/>
            <person name="Vear F."/>
            <person name="Vautrin S."/>
            <person name="Crespi M."/>
            <person name="Mangin B."/>
            <person name="Burke J.M."/>
            <person name="Salse J."/>
            <person name="Munos S."/>
            <person name="Vincourt P."/>
            <person name="Rieseberg L.H."/>
            <person name="Langlade N.B."/>
        </authorList>
    </citation>
    <scope>NUCLEOTIDE SEQUENCE</scope>
    <source>
        <tissue evidence="1">Leaves</tissue>
    </source>
</reference>
<organism evidence="1 2">
    <name type="scientific">Helianthus annuus</name>
    <name type="common">Common sunflower</name>
    <dbReference type="NCBI Taxonomy" id="4232"/>
    <lineage>
        <taxon>Eukaryota</taxon>
        <taxon>Viridiplantae</taxon>
        <taxon>Streptophyta</taxon>
        <taxon>Embryophyta</taxon>
        <taxon>Tracheophyta</taxon>
        <taxon>Spermatophyta</taxon>
        <taxon>Magnoliopsida</taxon>
        <taxon>eudicotyledons</taxon>
        <taxon>Gunneridae</taxon>
        <taxon>Pentapetalae</taxon>
        <taxon>asterids</taxon>
        <taxon>campanulids</taxon>
        <taxon>Asterales</taxon>
        <taxon>Asteraceae</taxon>
        <taxon>Asteroideae</taxon>
        <taxon>Heliantheae alliance</taxon>
        <taxon>Heliantheae</taxon>
        <taxon>Helianthus</taxon>
    </lineage>
</organism>
<accession>A0A9K3HQQ2</accession>
<dbReference type="Gramene" id="mRNA:HanXRQr2_Chr11g0495781">
    <property type="protein sequence ID" value="CDS:HanXRQr2_Chr11g0495781.1"/>
    <property type="gene ID" value="HanXRQr2_Chr11g0495781"/>
</dbReference>
<proteinExistence type="predicted"/>